<dbReference type="OrthoDB" id="328141at2157"/>
<dbReference type="EMBL" id="CR936257">
    <property type="protein sequence ID" value="CAI49421.1"/>
    <property type="molecule type" value="Genomic_DNA"/>
</dbReference>
<dbReference type="EnsemblBacteria" id="CAI49421">
    <property type="protein sequence ID" value="CAI49421"/>
    <property type="gene ID" value="NP_2660A"/>
</dbReference>
<keyword evidence="3" id="KW-1185">Reference proteome</keyword>
<name>A0A1U7EWF9_NATPD</name>
<dbReference type="KEGG" id="nph:NP_2660A"/>
<feature type="region of interest" description="Disordered" evidence="1">
    <location>
        <begin position="73"/>
        <end position="102"/>
    </location>
</feature>
<organism evidence="2 3">
    <name type="scientific">Natronomonas pharaonis (strain ATCC 35678 / DSM 2160 / CIP 103997 / JCM 8858 / NBRC 14720 / NCIMB 2260 / Gabara)</name>
    <name type="common">Halobacterium pharaonis</name>
    <dbReference type="NCBI Taxonomy" id="348780"/>
    <lineage>
        <taxon>Archaea</taxon>
        <taxon>Methanobacteriati</taxon>
        <taxon>Methanobacteriota</taxon>
        <taxon>Stenosarchaea group</taxon>
        <taxon>Halobacteria</taxon>
        <taxon>Halobacteriales</taxon>
        <taxon>Natronomonadaceae</taxon>
        <taxon>Natronomonas</taxon>
    </lineage>
</organism>
<accession>A0A1U7EWF9</accession>
<dbReference type="STRING" id="348780.NP_2660A"/>
<evidence type="ECO:0000313" key="3">
    <source>
        <dbReference type="Proteomes" id="UP000002698"/>
    </source>
</evidence>
<dbReference type="eggNOG" id="arCOG14890">
    <property type="taxonomic scope" value="Archaea"/>
</dbReference>
<dbReference type="HOGENOM" id="CLU_1665548_0_0_2"/>
<gene>
    <name evidence="2" type="ordered locus">NP_2660A</name>
</gene>
<dbReference type="GeneID" id="3701516"/>
<reference evidence="2 3" key="1">
    <citation type="journal article" date="2005" name="Genome Res.">
        <title>Living with two extremes: conclusions from the genome sequence of Natronomonas pharaonis.</title>
        <authorList>
            <person name="Falb M."/>
            <person name="Pfeiffer F."/>
            <person name="Palm P."/>
            <person name="Rodewald K."/>
            <person name="Hickmann V."/>
            <person name="Tittor J."/>
            <person name="Oesterhelt D."/>
        </authorList>
    </citation>
    <scope>NUCLEOTIDE SEQUENCE [LARGE SCALE GENOMIC DNA]</scope>
    <source>
        <strain evidence="3">ATCC 35678 / DSM 2160 / CIP 103997 / JCM 8858 / NBRC 14720 / NCIMB 2260 / Gabara</strain>
    </source>
</reference>
<protein>
    <submittedName>
        <fullName evidence="2">Uncharacterized protein</fullName>
    </submittedName>
</protein>
<dbReference type="RefSeq" id="WP_011323046.1">
    <property type="nucleotide sequence ID" value="NC_007426.1"/>
</dbReference>
<sequence length="158" mass="17892">MVDHPRLIEDAPDEWLLGVSLADNAAHNFADPSREEFHLTTRATALLVDDLEYAHTEEVADETARALLLTEGAYRPDEKANPADTIQRLEQPSGGKHPTDAELERVADYLRNAEIDERAEWITEEFIEESRLESVVSPDELQTKRNRMNSLRGIAKDL</sequence>
<proteinExistence type="predicted"/>
<evidence type="ECO:0000313" key="2">
    <source>
        <dbReference type="EMBL" id="CAI49421.1"/>
    </source>
</evidence>
<dbReference type="Proteomes" id="UP000002698">
    <property type="component" value="Chromosome"/>
</dbReference>
<evidence type="ECO:0000256" key="1">
    <source>
        <dbReference type="SAM" id="MobiDB-lite"/>
    </source>
</evidence>
<dbReference type="AlphaFoldDB" id="A0A1U7EWF9"/>